<organism evidence="1 2">
    <name type="scientific">Caerostris extrusa</name>
    <name type="common">Bark spider</name>
    <name type="synonym">Caerostris bankana</name>
    <dbReference type="NCBI Taxonomy" id="172846"/>
    <lineage>
        <taxon>Eukaryota</taxon>
        <taxon>Metazoa</taxon>
        <taxon>Ecdysozoa</taxon>
        <taxon>Arthropoda</taxon>
        <taxon>Chelicerata</taxon>
        <taxon>Arachnida</taxon>
        <taxon>Araneae</taxon>
        <taxon>Araneomorphae</taxon>
        <taxon>Entelegynae</taxon>
        <taxon>Araneoidea</taxon>
        <taxon>Araneidae</taxon>
        <taxon>Caerostris</taxon>
    </lineage>
</organism>
<accession>A0AAV4MHN3</accession>
<name>A0AAV4MHN3_CAEEX</name>
<protein>
    <submittedName>
        <fullName evidence="1">Uncharacterized protein</fullName>
    </submittedName>
</protein>
<proteinExistence type="predicted"/>
<reference evidence="1 2" key="1">
    <citation type="submission" date="2021-06" db="EMBL/GenBank/DDBJ databases">
        <title>Caerostris extrusa draft genome.</title>
        <authorList>
            <person name="Kono N."/>
            <person name="Arakawa K."/>
        </authorList>
    </citation>
    <scope>NUCLEOTIDE SEQUENCE [LARGE SCALE GENOMIC DNA]</scope>
</reference>
<dbReference type="EMBL" id="BPLR01019761">
    <property type="protein sequence ID" value="GIX71526.1"/>
    <property type="molecule type" value="Genomic_DNA"/>
</dbReference>
<evidence type="ECO:0000313" key="2">
    <source>
        <dbReference type="Proteomes" id="UP001054945"/>
    </source>
</evidence>
<gene>
    <name evidence="1" type="ORF">CEXT_6731</name>
</gene>
<keyword evidence="2" id="KW-1185">Reference proteome</keyword>
<evidence type="ECO:0000313" key="1">
    <source>
        <dbReference type="EMBL" id="GIX71526.1"/>
    </source>
</evidence>
<comment type="caution">
    <text evidence="1">The sequence shown here is derived from an EMBL/GenBank/DDBJ whole genome shotgun (WGS) entry which is preliminary data.</text>
</comment>
<dbReference type="AlphaFoldDB" id="A0AAV4MHN3"/>
<dbReference type="Proteomes" id="UP001054945">
    <property type="component" value="Unassembled WGS sequence"/>
</dbReference>
<sequence>MFIHQTLIYTKQPFVPQTTDHAIASYLIHNNGAEVIKCFGQCFLECVIDHLAVRQKRRTFPKKKNPNCWGSITHPPPCRLLKGLKEHPISPLTVNLSENPHLESRNKRLLSDFYVSLRWQQSVSKRYRRPSHFGILSAFQLEQRVTTRFPTFE</sequence>